<dbReference type="Pfam" id="PF08016">
    <property type="entry name" value="PKD_channel"/>
    <property type="match status" value="1"/>
</dbReference>
<dbReference type="InterPro" id="IPR042060">
    <property type="entry name" value="PLAT_polycystin1"/>
</dbReference>
<evidence type="ECO:0000313" key="20">
    <source>
        <dbReference type="EMBL" id="TKS67505.1"/>
    </source>
</evidence>
<keyword evidence="5" id="KW-0430">Lectin</keyword>
<keyword evidence="8 14" id="KW-0472">Membrane</keyword>
<dbReference type="InterPro" id="IPR000922">
    <property type="entry name" value="Lectin_gal-bd_dom"/>
</dbReference>
<dbReference type="Pfam" id="PF01825">
    <property type="entry name" value="GPS"/>
    <property type="match status" value="1"/>
</dbReference>
<dbReference type="Pfam" id="PF02140">
    <property type="entry name" value="SUEL_Lectin"/>
    <property type="match status" value="1"/>
</dbReference>
<feature type="transmembrane region" description="Helical" evidence="14">
    <location>
        <begin position="1552"/>
        <end position="1574"/>
    </location>
</feature>
<dbReference type="GO" id="GO:0005262">
    <property type="term" value="F:calcium channel activity"/>
    <property type="evidence" value="ECO:0007669"/>
    <property type="project" value="TreeGrafter"/>
</dbReference>
<dbReference type="GO" id="GO:0030246">
    <property type="term" value="F:carbohydrate binding"/>
    <property type="evidence" value="ECO:0007669"/>
    <property type="project" value="UniProtKB-KW"/>
</dbReference>
<dbReference type="SUPFAM" id="SSF49723">
    <property type="entry name" value="Lipase/lipooxygenase domain (PLAT/LH2 domain)"/>
    <property type="match status" value="1"/>
</dbReference>
<feature type="transmembrane region" description="Helical" evidence="14">
    <location>
        <begin position="1919"/>
        <end position="1941"/>
    </location>
</feature>
<evidence type="ECO:0000256" key="4">
    <source>
        <dbReference type="ARBA" id="ARBA00022729"/>
    </source>
</evidence>
<evidence type="ECO:0000259" key="19">
    <source>
        <dbReference type="PROSITE" id="PS50228"/>
    </source>
</evidence>
<dbReference type="SMART" id="SM00034">
    <property type="entry name" value="CLECT"/>
    <property type="match status" value="1"/>
</dbReference>
<feature type="transmembrane region" description="Helical" evidence="14">
    <location>
        <begin position="2205"/>
        <end position="2222"/>
    </location>
</feature>
<dbReference type="Gene3D" id="2.60.60.20">
    <property type="entry name" value="PLAT/LH2 domain"/>
    <property type="match status" value="1"/>
</dbReference>
<feature type="transmembrane region" description="Helical" evidence="14">
    <location>
        <begin position="1794"/>
        <end position="1818"/>
    </location>
</feature>
<comment type="similarity">
    <text evidence="2">Belongs to the polycystin family.</text>
</comment>
<feature type="chain" id="PRO_5020654216" evidence="15">
    <location>
        <begin position="21"/>
        <end position="2643"/>
    </location>
</feature>
<dbReference type="Gene3D" id="1.10.287.70">
    <property type="match status" value="1"/>
</dbReference>
<dbReference type="Gene3D" id="3.10.100.10">
    <property type="entry name" value="Mannose-Binding Protein A, subunit A"/>
    <property type="match status" value="1"/>
</dbReference>
<name>A0A4U5U3R8_COLLU</name>
<keyword evidence="3 14" id="KW-0812">Transmembrane</keyword>
<dbReference type="InterPro" id="IPR001304">
    <property type="entry name" value="C-type_lectin-like"/>
</dbReference>
<keyword evidence="4 15" id="KW-0732">Signal</keyword>
<evidence type="ECO:0000256" key="12">
    <source>
        <dbReference type="PROSITE-ProRule" id="PRU00152"/>
    </source>
</evidence>
<feature type="signal peptide" evidence="15">
    <location>
        <begin position="1"/>
        <end position="20"/>
    </location>
</feature>
<feature type="transmembrane region" description="Helical" evidence="14">
    <location>
        <begin position="2254"/>
        <end position="2274"/>
    </location>
</feature>
<feature type="transmembrane region" description="Helical" evidence="14">
    <location>
        <begin position="1304"/>
        <end position="1324"/>
    </location>
</feature>
<evidence type="ECO:0000256" key="8">
    <source>
        <dbReference type="ARBA" id="ARBA00023136"/>
    </source>
</evidence>
<accession>A0A4U5U3R8</accession>
<evidence type="ECO:0000256" key="5">
    <source>
        <dbReference type="ARBA" id="ARBA00022734"/>
    </source>
</evidence>
<dbReference type="InterPro" id="IPR046338">
    <property type="entry name" value="GAIN_dom_sf"/>
</dbReference>
<dbReference type="Pfam" id="PF01477">
    <property type="entry name" value="PLAT"/>
    <property type="match status" value="1"/>
</dbReference>
<keyword evidence="9" id="KW-1015">Disulfide bond</keyword>
<dbReference type="InterPro" id="IPR013122">
    <property type="entry name" value="PKD1_2_channel"/>
</dbReference>
<dbReference type="FunFam" id="2.60.60.20:FF:000008">
    <property type="entry name" value="Polycystic kidney disease 1-like 2, isoform CRA_a"/>
    <property type="match status" value="1"/>
</dbReference>
<dbReference type="SMART" id="SM00308">
    <property type="entry name" value="LH2"/>
    <property type="match status" value="1"/>
</dbReference>
<feature type="disulfide bond" evidence="11">
    <location>
        <begin position="2015"/>
        <end position="2028"/>
    </location>
</feature>
<evidence type="ECO:0000259" key="17">
    <source>
        <dbReference type="PROSITE" id="PS50095"/>
    </source>
</evidence>
<feature type="transmembrane region" description="Helical" evidence="14">
    <location>
        <begin position="1512"/>
        <end position="1532"/>
    </location>
</feature>
<keyword evidence="7 14" id="KW-1133">Transmembrane helix</keyword>
<evidence type="ECO:0000313" key="21">
    <source>
        <dbReference type="Proteomes" id="UP000298787"/>
    </source>
</evidence>
<dbReference type="InterPro" id="IPR043159">
    <property type="entry name" value="Lectin_gal-bd_sf"/>
</dbReference>
<feature type="transmembrane region" description="Helical" evidence="14">
    <location>
        <begin position="2165"/>
        <end position="2185"/>
    </location>
</feature>
<evidence type="ECO:0000256" key="2">
    <source>
        <dbReference type="ARBA" id="ARBA00007200"/>
    </source>
</evidence>
<keyword evidence="21" id="KW-1185">Reference proteome</keyword>
<dbReference type="STRING" id="240159.A0A4U5U3R8"/>
<feature type="domain" description="PLAT" evidence="17">
    <location>
        <begin position="1349"/>
        <end position="1466"/>
    </location>
</feature>
<sequence>MCQIYLHLLFLVTLSCPFCAENTTKITVLCPEEQKAFRGSCYEFVSLQRNFSGAQAWCEQRGGHLAFIPDEDTQYFLQRHLDPKKDMWFGAAPSTDLQIPPNVEGPLIWLNGSYITYSNWVSSPQPGAACGHMLRDSGFQWEATIHCNREMAFICQIESGRSIVCAGRNTTLQCGSGQVLMIDGGFYGRENNYYCRSTLSPPTTHKQYQCSWVDVVEPLTAQCHGRSVCNITEVMESFGEPCPQLGSYLSLDYHCNDGLTLSVSIVAAVFDNIAISVKWLLHLPEGNPQCNLSPGDGLVINLHSLEGLESSMVHKYTHPGTFVVAVECTSRDIHITAQKIITIQEPIRQFGVIRCYAGKLSFHRTNCRAYYEEQFQIQMEVKAGTNVTYRIQHGGTVLSGLSVVRGNIPQNVTVTPEMVKLLGPGCHQLTLYASNMVTFPEVAADLQMCVLEKVAGLQASVLTERDDCLDSPDITVGVSLKGGAPVLLLFTLTGENISFSETRKMKTRKEIFRIGLEIQGSVQVKLRAWNIFSSLEVDVDMFGSCGKDSALKQRKKHVRVVRSSLKITATPSASVNDKNEVIVLTINQDLKDPKKHYQWSCRDDTPLYKKHTIKTSSSPDKPDPTTKSPVTKDPSNPSNPATPSSSSSATGSSSSGLTCTISPQSGTIFDVFKIICNTGTPCSKCQYCFKTDDGQHLRCSKDNVLESVFLPLGDSSSNHRLIIKATAKDKSFVAHTTITAQVLDYTDNSNSSVDGLKIVVEAAVARMNKLGILSGETLGQMFHSVGNNLNGQSDKNTKQKRQKLREQLLDTMIETVNEVPTKAPEEVQVASRGLSAVILKGTELSSSAQEEASLFFANISLSLLHMQVNDSGEIQLAASSIVEATSNILDYSSSKNISDALLLALHHTQSALLTFKGDNEEPIVIQKAHIGMLVNRVAPGSMQTKPINLPNNSSSSFFLPKLPSNILSHRTVDVRMLSLDKNPFSWNDQGNISGLVGALSLTRKDGSDIPVENLTATMATTAYTMFLVRQFLFIFCFTRSTCDECDVQNYTRKSSLKKRWSGQQHINSSLPSQRHFKELMFSAMIVTCNASEEMLTHPTLYPEHPRCAAGSALKNPSILMPRPVGEEVTTTVLELSNYSTTVLNISSAYTTLVLKMMPSKDPLPFKLFLGYMDYPTDTNYIVMTKMPHQGATQEERYTWLVEPEKLKGNTGEHYLLVRPIVGPGIKSIKANLSITSINTACQFWNTTTLDWNSHGCRVGVNTTDFLTQCLCNHLTFFGSSFFVTPNLVDPSRTAELFATFAENPVVVCFVGALFVVYLLVVVWARRKDVNDVAKVKVTVLEDNDPIDDYCYLLSISTGYRRGASTSSQVTITLLGSEGNSEPHHLTDSKKCVFERGAVDMFLLTAPYSMGDLQGIRLWHNNSGSHPDWYVGNVMVQDLQTEQKWHFLCNSWLAIDMGDCSLDKVFSVSTEMDLKRFSNLFFMKTTKDFHDGHLWYSVISRPPSSTFTCVQRVSCCFSLLLCTMLTSIMFYGIPADPSEQTMDLGQFEFTWQQFMIGVQSSLIMFPVNILIVSVFRNTRPWETACCKRKTEKPDALEQTSSPKSATNNINVNVTLETVIKDITRIAHSLSKTVKSNIPCTEPEFGPGQQVDINTVLSVVEDFIKHKNKSNDTAQTKTQSLHNLVQPQLPEGSASKHPGSPVEAIQKKSNKTQYLYRQLCHIDKELNQLGPSGFPTPHSYSQALQQVQGMKGFLEDQLFTFSCVDQDEVTQKKISPTDSTDGRDRQKKRACCHGGLPWWFIFVGWLLVIATSCVAGYFTMLYGLKFGKQRSISWLVSMIISFFQSILITQPLKVLCLAVFFALVIKKVDEDFQNVVTVPNNNNQGDCKVQRTTRENNSVYEPPAPTDVEKMRRKKILEQKAFALLREILTYMGFMWMLLLVAYSERDPNAFFLNQHIRNSFSEQISDSMNLGDVFIWAKTSLLNNLFGVYPGFITDGNSKLVGNARLRQLRVQKNSCQIAGSMLQLIPDCHAPYSWEVEDMGSYDPGWNHSARDNNYTSTSSPWEYQTQSQLRAYPVWGTIALYRGGGFLTELGPDLQNANSILEHLFRNKWLDMYTRAIFVEFTVYNANVNLFCIVTLLLESTGVGAFQFSSDLQSVRLYPSTGGLYIFVMIAEIIYLLFILYYMFLQGKLMKQQRWAYFRSKWNLLELTIILLTWSAVAVFIQRTLLGNRDMTYYQNHKDQFPSFYETAQADSLLQYLIAFLVLLSTIKLWHLLRLNPKMNMITATLQRAWSDICSFLVVIVIMLVAYSIASNVIYGWKISSYKTLADALVTIISLQIGIFNYDEVLNGTPLLGGLLFGSCIVFMTFVVLNLLISVILVAFNQEQIYHKPSDEEEIVDLMLMKICNLFGIKYKNTKDTPGSDVKGASDLTLNNGKNIINSSSADADIFSTDSSILRNPAGTSNLQVTPVHLWRLLSRTTCPTVNFLLYQVNKEFLDCAAEGADVRVPSLSPKWQEEEWKCVGRILTKGLKDQGYFPFFIYGEHVLPDLLFDSLMLYLTQSERDLLSTALQEAVVGNDKEELLDHMDRMGVRTVPTPDNLRAMLVQVAHKQMIQHPKYALDNIAEVAGPILRKFFQDTGYEEAL</sequence>
<dbReference type="PROSITE" id="PS50228">
    <property type="entry name" value="SUEL_LECTIN"/>
    <property type="match status" value="1"/>
</dbReference>
<dbReference type="PROSITE" id="PS50095">
    <property type="entry name" value="PLAT"/>
    <property type="match status" value="1"/>
</dbReference>
<gene>
    <name evidence="20" type="ORF">D9C73_001171</name>
</gene>
<evidence type="ECO:0000256" key="3">
    <source>
        <dbReference type="ARBA" id="ARBA00022692"/>
    </source>
</evidence>
<dbReference type="EMBL" id="CM014079">
    <property type="protein sequence ID" value="TKS67505.1"/>
    <property type="molecule type" value="Genomic_DNA"/>
</dbReference>
<keyword evidence="10" id="KW-0325">Glycoprotein</keyword>
<dbReference type="PRINTS" id="PR01433">
    <property type="entry name" value="POLYCYSTIN2"/>
</dbReference>
<feature type="domain" description="SUEL-type lectin" evidence="19">
    <location>
        <begin position="164"/>
        <end position="256"/>
    </location>
</feature>
<feature type="domain" description="C-type lectin" evidence="16">
    <location>
        <begin position="37"/>
        <end position="156"/>
    </location>
</feature>
<dbReference type="GO" id="GO:0005509">
    <property type="term" value="F:calcium ion binding"/>
    <property type="evidence" value="ECO:0007669"/>
    <property type="project" value="InterPro"/>
</dbReference>
<dbReference type="CDD" id="cd22831">
    <property type="entry name" value="Gal_Rha_Lectin_PKD1L2"/>
    <property type="match status" value="1"/>
</dbReference>
<evidence type="ECO:0000256" key="15">
    <source>
        <dbReference type="SAM" id="SignalP"/>
    </source>
</evidence>
<dbReference type="Pfam" id="PF00059">
    <property type="entry name" value="Lectin_C"/>
    <property type="match status" value="1"/>
</dbReference>
<comment type="caution">
    <text evidence="12">Lacks conserved residue(s) required for the propagation of feature annotation.</text>
</comment>
<dbReference type="InterPro" id="IPR051223">
    <property type="entry name" value="Polycystin"/>
</dbReference>
<dbReference type="InterPro" id="IPR000203">
    <property type="entry name" value="GPS"/>
</dbReference>
<keyword evidence="6" id="KW-0677">Repeat</keyword>
<evidence type="ECO:0000259" key="16">
    <source>
        <dbReference type="PROSITE" id="PS50041"/>
    </source>
</evidence>
<evidence type="ECO:0000256" key="13">
    <source>
        <dbReference type="SAM" id="MobiDB-lite"/>
    </source>
</evidence>
<feature type="transmembrane region" description="Helical" evidence="14">
    <location>
        <begin position="2356"/>
        <end position="2381"/>
    </location>
</feature>
<dbReference type="InterPro" id="IPR057244">
    <property type="entry name" value="GAIN_B"/>
</dbReference>
<dbReference type="Gene3D" id="2.60.120.740">
    <property type="match status" value="1"/>
</dbReference>
<evidence type="ECO:0000256" key="10">
    <source>
        <dbReference type="ARBA" id="ARBA00023180"/>
    </source>
</evidence>
<dbReference type="CDD" id="cd01752">
    <property type="entry name" value="PLAT_polycystin"/>
    <property type="match status" value="1"/>
</dbReference>
<organism evidence="20 21">
    <name type="scientific">Collichthys lucidus</name>
    <name type="common">Big head croaker</name>
    <name type="synonym">Sciaena lucida</name>
    <dbReference type="NCBI Taxonomy" id="240159"/>
    <lineage>
        <taxon>Eukaryota</taxon>
        <taxon>Metazoa</taxon>
        <taxon>Chordata</taxon>
        <taxon>Craniata</taxon>
        <taxon>Vertebrata</taxon>
        <taxon>Euteleostomi</taxon>
        <taxon>Actinopterygii</taxon>
        <taxon>Neopterygii</taxon>
        <taxon>Teleostei</taxon>
        <taxon>Neoteleostei</taxon>
        <taxon>Acanthomorphata</taxon>
        <taxon>Eupercaria</taxon>
        <taxon>Sciaenidae</taxon>
        <taxon>Collichthys</taxon>
    </lineage>
</organism>
<dbReference type="InterPro" id="IPR016187">
    <property type="entry name" value="CTDL_fold"/>
</dbReference>
<dbReference type="PANTHER" id="PTHR10877:SF134">
    <property type="entry name" value="POLYCYSTIN-1-LIKE PROTEIN 2"/>
    <property type="match status" value="1"/>
</dbReference>
<comment type="subcellular location">
    <subcellularLocation>
        <location evidence="1">Membrane</location>
        <topology evidence="1">Multi-pass membrane protein</topology>
    </subcellularLocation>
</comment>
<dbReference type="InterPro" id="IPR036392">
    <property type="entry name" value="PLAT/LH2_dom_sf"/>
</dbReference>
<dbReference type="SMART" id="SM00303">
    <property type="entry name" value="GPS"/>
    <property type="match status" value="1"/>
</dbReference>
<dbReference type="InterPro" id="IPR016186">
    <property type="entry name" value="C-type_lectin-like/link_sf"/>
</dbReference>
<dbReference type="SUPFAM" id="SSF56436">
    <property type="entry name" value="C-type lectin-like"/>
    <property type="match status" value="1"/>
</dbReference>
<dbReference type="Gene3D" id="2.60.220.50">
    <property type="match status" value="1"/>
</dbReference>
<dbReference type="InterPro" id="IPR001024">
    <property type="entry name" value="PLAT/LH2_dom"/>
</dbReference>
<dbReference type="GO" id="GO:0016020">
    <property type="term" value="C:membrane"/>
    <property type="evidence" value="ECO:0007669"/>
    <property type="project" value="UniProtKB-SubCell"/>
</dbReference>
<dbReference type="PANTHER" id="PTHR10877">
    <property type="entry name" value="POLYCYSTIN FAMILY MEMBER"/>
    <property type="match status" value="1"/>
</dbReference>
<evidence type="ECO:0000259" key="18">
    <source>
        <dbReference type="PROSITE" id="PS50221"/>
    </source>
</evidence>
<dbReference type="Pfam" id="PF20519">
    <property type="entry name" value="Polycystin_dom"/>
    <property type="match status" value="1"/>
</dbReference>
<evidence type="ECO:0000256" key="14">
    <source>
        <dbReference type="SAM" id="Phobius"/>
    </source>
</evidence>
<dbReference type="InterPro" id="IPR003915">
    <property type="entry name" value="PKD_2"/>
</dbReference>
<evidence type="ECO:0000256" key="9">
    <source>
        <dbReference type="ARBA" id="ARBA00023157"/>
    </source>
</evidence>
<evidence type="ECO:0000256" key="1">
    <source>
        <dbReference type="ARBA" id="ARBA00004141"/>
    </source>
</evidence>
<feature type="compositionally biased region" description="Low complexity" evidence="13">
    <location>
        <begin position="634"/>
        <end position="656"/>
    </location>
</feature>
<evidence type="ECO:0000256" key="11">
    <source>
        <dbReference type="PIRSR" id="PIRSR603915-2"/>
    </source>
</evidence>
<dbReference type="CDD" id="cd00037">
    <property type="entry name" value="CLECT"/>
    <property type="match status" value="1"/>
</dbReference>
<dbReference type="FunFam" id="1.10.287.70:FF:000086">
    <property type="entry name" value="Polycystic kidney disease 2"/>
    <property type="match status" value="1"/>
</dbReference>
<evidence type="ECO:0000256" key="6">
    <source>
        <dbReference type="ARBA" id="ARBA00022737"/>
    </source>
</evidence>
<feature type="transmembrane region" description="Helical" evidence="14">
    <location>
        <begin position="2294"/>
        <end position="2316"/>
    </location>
</feature>
<dbReference type="Proteomes" id="UP000298787">
    <property type="component" value="Chromosome 2"/>
</dbReference>
<feature type="region of interest" description="Disordered" evidence="13">
    <location>
        <begin position="611"/>
        <end position="656"/>
    </location>
</feature>
<feature type="compositionally biased region" description="Polar residues" evidence="13">
    <location>
        <begin position="614"/>
        <end position="629"/>
    </location>
</feature>
<proteinExistence type="inferred from homology"/>
<dbReference type="PROSITE" id="PS50221">
    <property type="entry name" value="GAIN_B"/>
    <property type="match status" value="1"/>
</dbReference>
<dbReference type="GO" id="GO:0050982">
    <property type="term" value="P:detection of mechanical stimulus"/>
    <property type="evidence" value="ECO:0007669"/>
    <property type="project" value="TreeGrafter"/>
</dbReference>
<feature type="transmembrane region" description="Helical" evidence="14">
    <location>
        <begin position="1830"/>
        <end position="1863"/>
    </location>
</feature>
<dbReference type="PROSITE" id="PS50041">
    <property type="entry name" value="C_TYPE_LECTIN_2"/>
    <property type="match status" value="1"/>
</dbReference>
<feature type="domain" description="GAIN-B" evidence="18">
    <location>
        <begin position="1141"/>
        <end position="1289"/>
    </location>
</feature>
<evidence type="ECO:0000256" key="7">
    <source>
        <dbReference type="ARBA" id="ARBA00022989"/>
    </source>
</evidence>
<dbReference type="InterPro" id="IPR046791">
    <property type="entry name" value="Polycystin_dom"/>
</dbReference>
<protein>
    <submittedName>
        <fullName evidence="20">Polycystic kidney disease protein 1-like 2 PC1-like 2 protein</fullName>
    </submittedName>
</protein>
<reference evidence="20 21" key="1">
    <citation type="submission" date="2019-01" db="EMBL/GenBank/DDBJ databases">
        <title>Genome Assembly of Collichthys lucidus.</title>
        <authorList>
            <person name="Cai M."/>
            <person name="Xiao S."/>
        </authorList>
    </citation>
    <scope>NUCLEOTIDE SEQUENCE [LARGE SCALE GENOMIC DNA]</scope>
    <source>
        <strain evidence="20">JT15FE1705JMU</strain>
        <tissue evidence="20">Muscle</tissue>
    </source>
</reference>